<reference key="1">
    <citation type="submission" date="2010-11" db="EMBL/GenBank/DDBJ databases">
        <title>The complete genome of Bacteroides helcogenes P 36-108.</title>
        <authorList>
            <consortium name="US DOE Joint Genome Institute (JGI-PGF)"/>
            <person name="Lucas S."/>
            <person name="Copeland A."/>
            <person name="Lapidus A."/>
            <person name="Bruce D."/>
            <person name="Goodwin L."/>
            <person name="Pitluck S."/>
            <person name="Kyrpides N."/>
            <person name="Mavromatis K."/>
            <person name="Ivanova N."/>
            <person name="Zeytun A."/>
            <person name="Brettin T."/>
            <person name="Detter J.C."/>
            <person name="Tapia R."/>
            <person name="Han C."/>
            <person name="Land M."/>
            <person name="Hauser L."/>
            <person name="Markowitz V."/>
            <person name="Cheng J.-F."/>
            <person name="Hugenholtz P."/>
            <person name="Woyke T."/>
            <person name="Wu D."/>
            <person name="Gronow S."/>
            <person name="Wellnitz S."/>
            <person name="Brambilla E."/>
            <person name="Klenk H.-P."/>
            <person name="Eisen J.A."/>
        </authorList>
    </citation>
    <scope>NUCLEOTIDE SEQUENCE</scope>
    <source>
        <strain>P 36-108</strain>
    </source>
</reference>
<evidence type="ECO:0000256" key="5">
    <source>
        <dbReference type="ARBA" id="ARBA00022946"/>
    </source>
</evidence>
<evidence type="ECO:0000256" key="2">
    <source>
        <dbReference type="ARBA" id="ARBA00008000"/>
    </source>
</evidence>
<comment type="similarity">
    <text evidence="2">Belongs to the FAD-binding oxidoreductase/transferase type 4 family.</text>
</comment>
<evidence type="ECO:0000256" key="7">
    <source>
        <dbReference type="ARBA" id="ARBA00038897"/>
    </source>
</evidence>
<keyword evidence="6" id="KW-0560">Oxidoreductase</keyword>
<dbReference type="AlphaFoldDB" id="E6SUZ0"/>
<evidence type="ECO:0000256" key="6">
    <source>
        <dbReference type="ARBA" id="ARBA00023002"/>
    </source>
</evidence>
<evidence type="ECO:0000259" key="10">
    <source>
        <dbReference type="PROSITE" id="PS51387"/>
    </source>
</evidence>
<dbReference type="GO" id="GO:0051536">
    <property type="term" value="F:iron-sulfur cluster binding"/>
    <property type="evidence" value="ECO:0007669"/>
    <property type="project" value="InterPro"/>
</dbReference>
<dbReference type="SUPFAM" id="SSF56176">
    <property type="entry name" value="FAD-binding/transporter-associated domain-like"/>
    <property type="match status" value="1"/>
</dbReference>
<dbReference type="Pfam" id="PF01565">
    <property type="entry name" value="FAD_binding_4"/>
    <property type="match status" value="1"/>
</dbReference>
<dbReference type="GO" id="GO:1903457">
    <property type="term" value="P:lactate catabolic process"/>
    <property type="evidence" value="ECO:0007669"/>
    <property type="project" value="TreeGrafter"/>
</dbReference>
<dbReference type="InterPro" id="IPR016171">
    <property type="entry name" value="Vanillyl_alc_oxidase_C-sub2"/>
</dbReference>
<dbReference type="Gene3D" id="1.10.1060.10">
    <property type="entry name" value="Alpha-helical ferredoxin"/>
    <property type="match status" value="1"/>
</dbReference>
<dbReference type="PROSITE" id="PS51387">
    <property type="entry name" value="FAD_PCMH"/>
    <property type="match status" value="1"/>
</dbReference>
<dbReference type="Gene3D" id="3.30.465.10">
    <property type="match status" value="1"/>
</dbReference>
<evidence type="ECO:0000256" key="4">
    <source>
        <dbReference type="ARBA" id="ARBA00022827"/>
    </source>
</evidence>
<dbReference type="InterPro" id="IPR016169">
    <property type="entry name" value="FAD-bd_PCMH_sub2"/>
</dbReference>
<dbReference type="Gene3D" id="1.10.45.10">
    <property type="entry name" value="Vanillyl-alcohol Oxidase, Chain A, domain 4"/>
    <property type="match status" value="1"/>
</dbReference>
<dbReference type="InterPro" id="IPR016164">
    <property type="entry name" value="FAD-linked_Oxase-like_C"/>
</dbReference>
<dbReference type="PANTHER" id="PTHR11748:SF111">
    <property type="entry name" value="D-LACTATE DEHYDROGENASE, MITOCHONDRIAL-RELATED"/>
    <property type="match status" value="1"/>
</dbReference>
<dbReference type="SUPFAM" id="SSF46548">
    <property type="entry name" value="alpha-helical ferredoxin"/>
    <property type="match status" value="1"/>
</dbReference>
<feature type="domain" description="FAD-binding PCMH-type" evidence="10">
    <location>
        <begin position="39"/>
        <end position="267"/>
    </location>
</feature>
<dbReference type="STRING" id="693979.Bache_0399"/>
<dbReference type="Gene3D" id="3.30.70.2740">
    <property type="match status" value="1"/>
</dbReference>
<dbReference type="Pfam" id="PF02754">
    <property type="entry name" value="CCG"/>
    <property type="match status" value="2"/>
</dbReference>
<dbReference type="EMBL" id="CP002352">
    <property type="protein sequence ID" value="ADV42426.1"/>
    <property type="molecule type" value="Genomic_DNA"/>
</dbReference>
<dbReference type="InterPro" id="IPR016166">
    <property type="entry name" value="FAD-bd_PCMH"/>
</dbReference>
<dbReference type="Proteomes" id="UP000008630">
    <property type="component" value="Chromosome"/>
</dbReference>
<dbReference type="GO" id="GO:0004458">
    <property type="term" value="F:D-lactate dehydrogenase (cytochrome) activity"/>
    <property type="evidence" value="ECO:0007669"/>
    <property type="project" value="UniProtKB-EC"/>
</dbReference>
<dbReference type="PANTHER" id="PTHR11748">
    <property type="entry name" value="D-LACTATE DEHYDROGENASE"/>
    <property type="match status" value="1"/>
</dbReference>
<dbReference type="eggNOG" id="COG0479">
    <property type="taxonomic scope" value="Bacteria"/>
</dbReference>
<evidence type="ECO:0000256" key="1">
    <source>
        <dbReference type="ARBA" id="ARBA00001974"/>
    </source>
</evidence>
<dbReference type="HOGENOM" id="CLU_013688_0_0_10"/>
<dbReference type="KEGG" id="bhl:Bache_0399"/>
<dbReference type="GO" id="GO:0071949">
    <property type="term" value="F:FAD binding"/>
    <property type="evidence" value="ECO:0007669"/>
    <property type="project" value="InterPro"/>
</dbReference>
<dbReference type="FunFam" id="1.10.45.10:FF:000001">
    <property type="entry name" value="D-lactate dehydrogenase mitochondrial"/>
    <property type="match status" value="1"/>
</dbReference>
<keyword evidence="5" id="KW-0809">Transit peptide</keyword>
<dbReference type="eggNOG" id="COG0277">
    <property type="taxonomic scope" value="Bacteria"/>
</dbReference>
<keyword evidence="12" id="KW-1185">Reference proteome</keyword>
<protein>
    <recommendedName>
        <fullName evidence="7">D-lactate dehydrogenase (cytochrome)</fullName>
        <ecNumber evidence="7">1.1.2.4</ecNumber>
    </recommendedName>
</protein>
<dbReference type="InterPro" id="IPR017896">
    <property type="entry name" value="4Fe4S_Fe-S-bd"/>
</dbReference>
<keyword evidence="4" id="KW-0274">FAD</keyword>
<gene>
    <name evidence="11" type="ordered locus">Bache_0399</name>
</gene>
<evidence type="ECO:0000259" key="9">
    <source>
        <dbReference type="PROSITE" id="PS51379"/>
    </source>
</evidence>
<evidence type="ECO:0000256" key="8">
    <source>
        <dbReference type="SAM" id="MobiDB-lite"/>
    </source>
</evidence>
<name>E6SUZ0_BACT6</name>
<dbReference type="SUPFAM" id="SSF55103">
    <property type="entry name" value="FAD-linked oxidases, C-terminal domain"/>
    <property type="match status" value="1"/>
</dbReference>
<evidence type="ECO:0000313" key="11">
    <source>
        <dbReference type="EMBL" id="ADV42426.1"/>
    </source>
</evidence>
<dbReference type="PROSITE" id="PS51379">
    <property type="entry name" value="4FE4S_FER_2"/>
    <property type="match status" value="1"/>
</dbReference>
<dbReference type="EC" id="1.1.2.4" evidence="7"/>
<dbReference type="InterPro" id="IPR036318">
    <property type="entry name" value="FAD-bd_PCMH-like_sf"/>
</dbReference>
<keyword evidence="3" id="KW-0285">Flavoprotein</keyword>
<feature type="compositionally biased region" description="Polar residues" evidence="8">
    <location>
        <begin position="348"/>
        <end position="371"/>
    </location>
</feature>
<dbReference type="RefSeq" id="WP_013546043.1">
    <property type="nucleotide sequence ID" value="NC_014933.1"/>
</dbReference>
<accession>E6SUZ0</accession>
<evidence type="ECO:0000313" key="12">
    <source>
        <dbReference type="Proteomes" id="UP000008630"/>
    </source>
</evidence>
<proteinExistence type="inferred from homology"/>
<reference evidence="11 12" key="2">
    <citation type="journal article" date="2011" name="Stand. Genomic Sci.">
        <title>Complete genome sequence of Bacteroides helcogenes type strain (P 36-108).</title>
        <authorList>
            <person name="Pati A."/>
            <person name="Gronow S."/>
            <person name="Zeytun A."/>
            <person name="Lapidus A."/>
            <person name="Nolan M."/>
            <person name="Hammon N."/>
            <person name="Deshpande S."/>
            <person name="Cheng J.F."/>
            <person name="Tapia R."/>
            <person name="Han C."/>
            <person name="Goodwin L."/>
            <person name="Pitluck S."/>
            <person name="Liolios K."/>
            <person name="Pagani I."/>
            <person name="Ivanova N."/>
            <person name="Mavromatis K."/>
            <person name="Chen A."/>
            <person name="Palaniappan K."/>
            <person name="Land M."/>
            <person name="Hauser L."/>
            <person name="Chang Y.J."/>
            <person name="Jeffries C.D."/>
            <person name="Detter J.C."/>
            <person name="Brambilla E."/>
            <person name="Rohde M."/>
            <person name="Goker M."/>
            <person name="Woyke T."/>
            <person name="Bristow J."/>
            <person name="Eisen J.A."/>
            <person name="Markowitz V."/>
            <person name="Hugenholtz P."/>
            <person name="Kyrpides N.C."/>
            <person name="Klenk H.P."/>
            <person name="Lucas S."/>
        </authorList>
    </citation>
    <scope>NUCLEOTIDE SEQUENCE [LARGE SCALE GENOMIC DNA]</scope>
    <source>
        <strain evidence="12">ATCC 35417 / DSM 20613 / JCM 6297 / CCUG 15421 / P 36-108</strain>
    </source>
</reference>
<organism evidence="11 12">
    <name type="scientific">Bacteroides helcogenes (strain ATCC 35417 / DSM 20613 / JCM 6297 / CCUG 15421 / P 36-108)</name>
    <dbReference type="NCBI Taxonomy" id="693979"/>
    <lineage>
        <taxon>Bacteria</taxon>
        <taxon>Pseudomonadati</taxon>
        <taxon>Bacteroidota</taxon>
        <taxon>Bacteroidia</taxon>
        <taxon>Bacteroidales</taxon>
        <taxon>Bacteroidaceae</taxon>
        <taxon>Bacteroides</taxon>
    </lineage>
</organism>
<dbReference type="eggNOG" id="COG0247">
    <property type="taxonomic scope" value="Bacteria"/>
</dbReference>
<dbReference type="InterPro" id="IPR009051">
    <property type="entry name" value="Helical_ferredxn"/>
</dbReference>
<dbReference type="Pfam" id="PF13534">
    <property type="entry name" value="Fer4_17"/>
    <property type="match status" value="1"/>
</dbReference>
<evidence type="ECO:0000256" key="3">
    <source>
        <dbReference type="ARBA" id="ARBA00022630"/>
    </source>
</evidence>
<sequence>MVKDSYTDFSREALRFIPKERIYTDELHRLTWGTDAGFYRLIPRIVIHAAEEGEVAGLLKLAGRYSLPVTFRAAGTSLSGQAISNSILIVAGKHWEQYSISADHEQITLEPGIIGQRVNELLAPYGRKFAPDPASVKSAMVGGIVMNNASGMNCGTHANSDRMLLSARIVLADGTVLDTGNPVSRASFEVTHRDFIRRICELRDEIRGNEELAARIRHKYSIKNVTGLNLLPFVRFDDPFDIIAHLMVGSEGTLAFLSRVTMKTEYDYPCKASAMLYFKTIKEASRAVVAMKRVERGEGKELKVESGELKASRVESGKLKVESEEWKASRVESGELKVESNHAECEESATQHSAANSPLSTLNSQLSSTPNSQLSTLNSQLVKSAEMLDYKSLSSVNDPVFLKYKGEVASSALPGVEPGDETGLTAVLTETKAHTPEELRQNIAAIETCLASFDTYIPVHFTDRPEEYSEYWAIRSGIFPSVGGTRKPGTSCLIEDVAFHIEDLPEATADLQQLLARHGYNDACIYGHALEGNYHFIINQSFSNQNEVDRYKDLMEDIKTLVVDKYDGSLKAEHGTGRNMAPFVRYEWGDDAYRAMKAVKELFDPEGLLNPGVIFNDDPQCHIKGFKYLPAISVDEEHRAIGYQLQSNPYGLGIVAVCPPLAADKCIECGFCEVNCLSCGFTLSPRQRIVAQREMSLLKQAGMKKQLAILQRQYDYPGNQTCAGDGLCSMSCPMGINTGDLTHLIRQEALPKGSLGYKAGSFAANHFAGIKSAVRPVLRLADTAHSLLGTKAMSALAKTMHNVLHAPLWTPAMPKAYKYSEANSPESTRRSVRGGTVPKVVYFPSCINQTMGQARKSPAEQPLARKMLSLLQKAGYEVILPKNMERLCCGTIWESKGMPDIADRKTEELEAALWEASGQGLYPVLCDQSPCLHRMRRHIKKMKLYEPAEFIYTFMRDKLTFTPTDRPVAVHITCSMREMGLADTITALAGLCSTRVLVPEEVGCCGFAGDRGFTHPELNAYALRKLRPQVEASGVKTGYSNSRTCEIGLTTNSGIPYVSIVYLVDECTRPADAGNE</sequence>
<comment type="cofactor">
    <cofactor evidence="1">
        <name>FAD</name>
        <dbReference type="ChEBI" id="CHEBI:57692"/>
    </cofactor>
</comment>
<dbReference type="GO" id="GO:0008720">
    <property type="term" value="F:D-lactate dehydrogenase (NAD+) activity"/>
    <property type="evidence" value="ECO:0007669"/>
    <property type="project" value="TreeGrafter"/>
</dbReference>
<dbReference type="InterPro" id="IPR006094">
    <property type="entry name" value="Oxid_FAD_bind_N"/>
</dbReference>
<dbReference type="Pfam" id="PF02913">
    <property type="entry name" value="FAD-oxidase_C"/>
    <property type="match status" value="1"/>
</dbReference>
<dbReference type="InterPro" id="IPR004017">
    <property type="entry name" value="Cys_rich_dom"/>
</dbReference>
<feature type="region of interest" description="Disordered" evidence="8">
    <location>
        <begin position="347"/>
        <end position="371"/>
    </location>
</feature>
<dbReference type="InterPro" id="IPR004113">
    <property type="entry name" value="FAD-bd_oxidored_4_C"/>
</dbReference>
<feature type="domain" description="4Fe-4S ferredoxin-type" evidence="9">
    <location>
        <begin position="657"/>
        <end position="686"/>
    </location>
</feature>